<sequence length="16" mass="1880">MSGRVLCEILQRWSTT</sequence>
<protein>
    <submittedName>
        <fullName evidence="1">Uncharacterized protein</fullName>
    </submittedName>
</protein>
<evidence type="ECO:0000313" key="1">
    <source>
        <dbReference type="EMBL" id="JAH14174.1"/>
    </source>
</evidence>
<dbReference type="AlphaFoldDB" id="A0A0E9QBL3"/>
<proteinExistence type="predicted"/>
<accession>A0A0E9QBL3</accession>
<organism evidence="1">
    <name type="scientific">Anguilla anguilla</name>
    <name type="common">European freshwater eel</name>
    <name type="synonym">Muraena anguilla</name>
    <dbReference type="NCBI Taxonomy" id="7936"/>
    <lineage>
        <taxon>Eukaryota</taxon>
        <taxon>Metazoa</taxon>
        <taxon>Chordata</taxon>
        <taxon>Craniata</taxon>
        <taxon>Vertebrata</taxon>
        <taxon>Euteleostomi</taxon>
        <taxon>Actinopterygii</taxon>
        <taxon>Neopterygii</taxon>
        <taxon>Teleostei</taxon>
        <taxon>Anguilliformes</taxon>
        <taxon>Anguillidae</taxon>
        <taxon>Anguilla</taxon>
    </lineage>
</organism>
<name>A0A0E9QBL3_ANGAN</name>
<dbReference type="EMBL" id="GBXM01094403">
    <property type="protein sequence ID" value="JAH14174.1"/>
    <property type="molecule type" value="Transcribed_RNA"/>
</dbReference>
<reference evidence="1" key="1">
    <citation type="submission" date="2014-11" db="EMBL/GenBank/DDBJ databases">
        <authorList>
            <person name="Amaro Gonzalez C."/>
        </authorList>
    </citation>
    <scope>NUCLEOTIDE SEQUENCE</scope>
</reference>
<reference evidence="1" key="2">
    <citation type="journal article" date="2015" name="Fish Shellfish Immunol.">
        <title>Early steps in the European eel (Anguilla anguilla)-Vibrio vulnificus interaction in the gills: Role of the RtxA13 toxin.</title>
        <authorList>
            <person name="Callol A."/>
            <person name="Pajuelo D."/>
            <person name="Ebbesson L."/>
            <person name="Teles M."/>
            <person name="MacKenzie S."/>
            <person name="Amaro C."/>
        </authorList>
    </citation>
    <scope>NUCLEOTIDE SEQUENCE</scope>
</reference>